<evidence type="ECO:0000313" key="4">
    <source>
        <dbReference type="Proteomes" id="UP000272560"/>
    </source>
</evidence>
<dbReference type="OrthoDB" id="3405709at2"/>
<name>A0A3A5MFV3_9MICC</name>
<dbReference type="EMBL" id="QZVT01000002">
    <property type="protein sequence ID" value="RJT81838.1"/>
    <property type="molecule type" value="Genomic_DNA"/>
</dbReference>
<evidence type="ECO:0000256" key="1">
    <source>
        <dbReference type="SAM" id="MobiDB-lite"/>
    </source>
</evidence>
<dbReference type="RefSeq" id="WP_120147658.1">
    <property type="nucleotide sequence ID" value="NZ_QZVT01000002.1"/>
</dbReference>
<gene>
    <name evidence="3" type="ORF">D6T63_03495</name>
</gene>
<comment type="caution">
    <text evidence="3">The sequence shown here is derived from an EMBL/GenBank/DDBJ whole genome shotgun (WGS) entry which is preliminary data.</text>
</comment>
<feature type="chain" id="PRO_5017380149" evidence="2">
    <location>
        <begin position="31"/>
        <end position="174"/>
    </location>
</feature>
<proteinExistence type="predicted"/>
<protein>
    <submittedName>
        <fullName evidence="3">Uncharacterized protein</fullName>
    </submittedName>
</protein>
<evidence type="ECO:0000256" key="2">
    <source>
        <dbReference type="SAM" id="SignalP"/>
    </source>
</evidence>
<accession>A0A3A5MFV3</accession>
<feature type="signal peptide" evidence="2">
    <location>
        <begin position="1"/>
        <end position="30"/>
    </location>
</feature>
<dbReference type="AlphaFoldDB" id="A0A3A5MFV3"/>
<keyword evidence="4" id="KW-1185">Reference proteome</keyword>
<sequence>MIQLRKIALGAGAAALVAGASIGVTGMANATTVTPEPSASASAEPRVEGHGGGFDPAGLAEKLGVGESEVTDALQSLRDDARSGADENADAGTKPDREGMRPDIAASLAEALGLDEATVRTALDELRTEQQEERSAALQERLDAAVSDGSLTQAEADGAAKAVELGILRGGGPR</sequence>
<organism evidence="3 4">
    <name type="scientific">Arthrobacter cheniae</name>
    <dbReference type="NCBI Taxonomy" id="1258888"/>
    <lineage>
        <taxon>Bacteria</taxon>
        <taxon>Bacillati</taxon>
        <taxon>Actinomycetota</taxon>
        <taxon>Actinomycetes</taxon>
        <taxon>Micrococcales</taxon>
        <taxon>Micrococcaceae</taxon>
        <taxon>Arthrobacter</taxon>
    </lineage>
</organism>
<keyword evidence="2" id="KW-0732">Signal</keyword>
<feature type="compositionally biased region" description="Polar residues" evidence="1">
    <location>
        <begin position="32"/>
        <end position="41"/>
    </location>
</feature>
<feature type="region of interest" description="Disordered" evidence="1">
    <location>
        <begin position="32"/>
        <end position="101"/>
    </location>
</feature>
<dbReference type="Proteomes" id="UP000272560">
    <property type="component" value="Unassembled WGS sequence"/>
</dbReference>
<evidence type="ECO:0000313" key="3">
    <source>
        <dbReference type="EMBL" id="RJT81838.1"/>
    </source>
</evidence>
<reference evidence="3 4" key="1">
    <citation type="submission" date="2018-09" db="EMBL/GenBank/DDBJ databases">
        <title>Novel species of Arthrobacter.</title>
        <authorList>
            <person name="Liu Q."/>
            <person name="Xin Y.-H."/>
        </authorList>
    </citation>
    <scope>NUCLEOTIDE SEQUENCE [LARGE SCALE GENOMIC DNA]</scope>
    <source>
        <strain evidence="3 4">Hz2</strain>
    </source>
</reference>